<dbReference type="SUPFAM" id="SSF51110">
    <property type="entry name" value="alpha-D-mannose-specific plant lectins"/>
    <property type="match status" value="1"/>
</dbReference>
<reference evidence="25" key="1">
    <citation type="submission" date="2022-12" db="EMBL/GenBank/DDBJ databases">
        <title>Draft genome assemblies for two species of Escallonia (Escalloniales).</title>
        <authorList>
            <person name="Chanderbali A."/>
            <person name="Dervinis C."/>
            <person name="Anghel I."/>
            <person name="Soltis D."/>
            <person name="Soltis P."/>
            <person name="Zapata F."/>
        </authorList>
    </citation>
    <scope>NUCLEOTIDE SEQUENCE</scope>
    <source>
        <strain evidence="25">UCBG92.1500</strain>
        <tissue evidence="25">Leaf</tissue>
    </source>
</reference>
<evidence type="ECO:0000256" key="3">
    <source>
        <dbReference type="ARBA" id="ARBA00022536"/>
    </source>
</evidence>
<evidence type="ECO:0000256" key="20">
    <source>
        <dbReference type="PROSITE-ProRule" id="PRU10141"/>
    </source>
</evidence>
<dbReference type="CDD" id="cd00028">
    <property type="entry name" value="B_lectin"/>
    <property type="match status" value="1"/>
</dbReference>
<dbReference type="GO" id="GO:0004674">
    <property type="term" value="F:protein serine/threonine kinase activity"/>
    <property type="evidence" value="ECO:0007669"/>
    <property type="project" value="UniProtKB-KW"/>
</dbReference>
<evidence type="ECO:0000256" key="8">
    <source>
        <dbReference type="ARBA" id="ARBA00022734"/>
    </source>
</evidence>
<keyword evidence="15" id="KW-0675">Receptor</keyword>
<comment type="similarity">
    <text evidence="19">Belongs to the protein kinase superfamily. Ser/Thr protein kinase family.</text>
</comment>
<dbReference type="InterPro" id="IPR051343">
    <property type="entry name" value="G-type_lectin_kinases/EP1-like"/>
</dbReference>
<evidence type="ECO:0000256" key="7">
    <source>
        <dbReference type="ARBA" id="ARBA00022729"/>
    </source>
</evidence>
<dbReference type="PROSITE" id="PS00107">
    <property type="entry name" value="PROTEIN_KINASE_ATP"/>
    <property type="match status" value="1"/>
</dbReference>
<dbReference type="InterPro" id="IPR000719">
    <property type="entry name" value="Prot_kinase_dom"/>
</dbReference>
<keyword evidence="5 19" id="KW-0808">Transferase</keyword>
<dbReference type="PANTHER" id="PTHR47976:SF30">
    <property type="entry name" value="RECEPTOR-LIKE SERINE_THREONINE-PROTEIN KINASE"/>
    <property type="match status" value="1"/>
</dbReference>
<evidence type="ECO:0000313" key="26">
    <source>
        <dbReference type="Proteomes" id="UP001187471"/>
    </source>
</evidence>
<feature type="chain" id="PRO_5041637705" description="Receptor-like serine/threonine-protein kinase" evidence="21">
    <location>
        <begin position="28"/>
        <end position="831"/>
    </location>
</feature>
<evidence type="ECO:0000256" key="6">
    <source>
        <dbReference type="ARBA" id="ARBA00022692"/>
    </source>
</evidence>
<dbReference type="InterPro" id="IPR011009">
    <property type="entry name" value="Kinase-like_dom_sf"/>
</dbReference>
<evidence type="ECO:0000256" key="4">
    <source>
        <dbReference type="ARBA" id="ARBA00022553"/>
    </source>
</evidence>
<keyword evidence="9 19" id="KW-0547">Nucleotide-binding</keyword>
<dbReference type="SUPFAM" id="SSF56112">
    <property type="entry name" value="Protein kinase-like (PK-like)"/>
    <property type="match status" value="1"/>
</dbReference>
<comment type="catalytic activity">
    <reaction evidence="18 19">
        <text>L-seryl-[protein] + ATP = O-phospho-L-seryl-[protein] + ADP + H(+)</text>
        <dbReference type="Rhea" id="RHEA:17989"/>
        <dbReference type="Rhea" id="RHEA-COMP:9863"/>
        <dbReference type="Rhea" id="RHEA-COMP:11604"/>
        <dbReference type="ChEBI" id="CHEBI:15378"/>
        <dbReference type="ChEBI" id="CHEBI:29999"/>
        <dbReference type="ChEBI" id="CHEBI:30616"/>
        <dbReference type="ChEBI" id="CHEBI:83421"/>
        <dbReference type="ChEBI" id="CHEBI:456216"/>
        <dbReference type="EC" id="2.7.11.1"/>
    </reaction>
</comment>
<dbReference type="InterPro" id="IPR036426">
    <property type="entry name" value="Bulb-type_lectin_dom_sf"/>
</dbReference>
<evidence type="ECO:0000256" key="13">
    <source>
        <dbReference type="ARBA" id="ARBA00023136"/>
    </source>
</evidence>
<keyword evidence="3" id="KW-0245">EGF-like domain</keyword>
<evidence type="ECO:0000256" key="1">
    <source>
        <dbReference type="ARBA" id="ARBA00004479"/>
    </source>
</evidence>
<name>A0AA88Q8P0_9ASTE</name>
<dbReference type="GO" id="GO:0016020">
    <property type="term" value="C:membrane"/>
    <property type="evidence" value="ECO:0007669"/>
    <property type="project" value="UniProtKB-SubCell"/>
</dbReference>
<keyword evidence="26" id="KW-1185">Reference proteome</keyword>
<gene>
    <name evidence="25" type="ORF">RJ640_000413</name>
</gene>
<dbReference type="InterPro" id="IPR024171">
    <property type="entry name" value="SRK-like_kinase"/>
</dbReference>
<evidence type="ECO:0000256" key="18">
    <source>
        <dbReference type="ARBA" id="ARBA00048679"/>
    </source>
</evidence>
<dbReference type="PROSITE" id="PS50948">
    <property type="entry name" value="PAN"/>
    <property type="match status" value="1"/>
</dbReference>
<dbReference type="InterPro" id="IPR008271">
    <property type="entry name" value="Ser/Thr_kinase_AS"/>
</dbReference>
<dbReference type="GO" id="GO:0005524">
    <property type="term" value="F:ATP binding"/>
    <property type="evidence" value="ECO:0007669"/>
    <property type="project" value="UniProtKB-UniRule"/>
</dbReference>
<dbReference type="InterPro" id="IPR001480">
    <property type="entry name" value="Bulb-type_lectin_dom"/>
</dbReference>
<evidence type="ECO:0000259" key="23">
    <source>
        <dbReference type="PROSITE" id="PS50927"/>
    </source>
</evidence>
<dbReference type="Pfam" id="PF01453">
    <property type="entry name" value="B_lectin"/>
    <property type="match status" value="1"/>
</dbReference>
<dbReference type="InterPro" id="IPR003609">
    <property type="entry name" value="Pan_app"/>
</dbReference>
<dbReference type="SMART" id="SM00220">
    <property type="entry name" value="S_TKc"/>
    <property type="match status" value="1"/>
</dbReference>
<keyword evidence="10 19" id="KW-0418">Kinase</keyword>
<keyword evidence="16" id="KW-0325">Glycoprotein</keyword>
<sequence length="831" mass="92486">MDGLKKRVSVLELILLFFFHFSYTVDAQWSYLQSVNLSSSWTNSLQDSIDFYDGSRMRPILVVNNTIPPFVFGFFGNGTGIITSFYLVVCFFPTIPGSGTDPLFDFQPPVIVWSANRDRPVMENATLDFTDGGDLILKDADGILVWHTNTSGSRLMLTTAGNLMLVDDKDTAVWQSFDHPTDTWLPSQNISVGQRLVASESSFNLATGQYYITLNQSEILAYFSSDPPKQYATFYFNGSMMSIYGVRFFSQPTYALFDLKSLQGPAFRYIRLESDGNLNVYHLQTTFNDVGDRDGVDVIVAGNLFGRDINDCDYPTRCGSFGVCSDGECSCPGGDSSFFTPIRDFHPNLGCKPIAPLSCNHKNLHAFLELKNVTDFSFTFGLDQPLHPNTDVESCKNACLDNCTCKAALFQYERNISSGQCSMPSQLYSLMAKQQGRGYENALAFIKIQKSSDRNKSSLVPKLVPSLSVGLVIITTVAAASCYYYKFLTSSYNIDEDGDDQVTGALKRFCFQELKSATRNFQIKLGRGGFGSVYEGDLADGTKVAVKRLDSIGQGRKEFLAEVKTIGSIHHFNLVRLIGYCAEQSNRLLVYEHMCNGSLDKWIFSPDQAHTLSWEIRRKIIIGLAKGLEYLHSQCDPNIIHFDIKPQNILLNGDFSVKISDFGLAKLIDRDQSQVLTVLKGTPGYMAPELYKGTNVSVKADVYSFGIVVLEILFGRKNSDSSQYCPLIDTVKEKAETEELHDLIDGYNEDMQLNKEEAIKMIKIAIMCIQAHNRRPSMATILKVLEGLMNLESVDEYCFVTMPQTEADLAANFAASNNSTPPVASILSGPR</sequence>
<dbReference type="FunFam" id="1.10.510.10:FF:000248">
    <property type="entry name" value="S-receptor-like kinase 5"/>
    <property type="match status" value="1"/>
</dbReference>
<comment type="catalytic activity">
    <reaction evidence="17 19">
        <text>L-threonyl-[protein] + ATP = O-phospho-L-threonyl-[protein] + ADP + H(+)</text>
        <dbReference type="Rhea" id="RHEA:46608"/>
        <dbReference type="Rhea" id="RHEA-COMP:11060"/>
        <dbReference type="Rhea" id="RHEA-COMP:11605"/>
        <dbReference type="ChEBI" id="CHEBI:15378"/>
        <dbReference type="ChEBI" id="CHEBI:30013"/>
        <dbReference type="ChEBI" id="CHEBI:30616"/>
        <dbReference type="ChEBI" id="CHEBI:61977"/>
        <dbReference type="ChEBI" id="CHEBI:456216"/>
        <dbReference type="EC" id="2.7.11.1"/>
    </reaction>
</comment>
<evidence type="ECO:0000256" key="2">
    <source>
        <dbReference type="ARBA" id="ARBA00022527"/>
    </source>
</evidence>
<keyword evidence="8" id="KW-0430">Lectin</keyword>
<evidence type="ECO:0000256" key="14">
    <source>
        <dbReference type="ARBA" id="ARBA00023157"/>
    </source>
</evidence>
<dbReference type="FunFam" id="3.30.200.20:FF:000178">
    <property type="entry name" value="serine/threonine-protein kinase PBS1-like"/>
    <property type="match status" value="1"/>
</dbReference>
<keyword evidence="13" id="KW-0472">Membrane</keyword>
<keyword evidence="7 21" id="KW-0732">Signal</keyword>
<feature type="domain" description="Protein kinase" evidence="22">
    <location>
        <begin position="519"/>
        <end position="789"/>
    </location>
</feature>
<dbReference type="SMART" id="SM00108">
    <property type="entry name" value="B_lectin"/>
    <property type="match status" value="1"/>
</dbReference>
<evidence type="ECO:0000256" key="9">
    <source>
        <dbReference type="ARBA" id="ARBA00022741"/>
    </source>
</evidence>
<dbReference type="InterPro" id="IPR017441">
    <property type="entry name" value="Protein_kinase_ATP_BS"/>
</dbReference>
<keyword evidence="11 19" id="KW-0067">ATP-binding</keyword>
<dbReference type="PIRSF" id="PIRSF000641">
    <property type="entry name" value="SRK"/>
    <property type="match status" value="1"/>
</dbReference>
<dbReference type="FunFam" id="2.90.10.30:FF:000003">
    <property type="entry name" value="Os04g0303100 protein"/>
    <property type="match status" value="1"/>
</dbReference>
<evidence type="ECO:0000256" key="11">
    <source>
        <dbReference type="ARBA" id="ARBA00022840"/>
    </source>
</evidence>
<keyword evidence="4" id="KW-0597">Phosphoprotein</keyword>
<dbReference type="Proteomes" id="UP001187471">
    <property type="component" value="Unassembled WGS sequence"/>
</dbReference>
<feature type="binding site" evidence="20">
    <location>
        <position position="547"/>
    </location>
    <ligand>
        <name>ATP</name>
        <dbReference type="ChEBI" id="CHEBI:30616"/>
    </ligand>
</feature>
<keyword evidence="6" id="KW-0812">Transmembrane</keyword>
<dbReference type="GO" id="GO:0030246">
    <property type="term" value="F:carbohydrate binding"/>
    <property type="evidence" value="ECO:0007669"/>
    <property type="project" value="UniProtKB-KW"/>
</dbReference>
<dbReference type="EC" id="2.7.11.1" evidence="19"/>
<dbReference type="CDD" id="cd00054">
    <property type="entry name" value="EGF_CA"/>
    <property type="match status" value="1"/>
</dbReference>
<evidence type="ECO:0000313" key="25">
    <source>
        <dbReference type="EMBL" id="KAK2965644.1"/>
    </source>
</evidence>
<dbReference type="Gene3D" id="1.10.510.10">
    <property type="entry name" value="Transferase(Phosphotransferase) domain 1"/>
    <property type="match status" value="1"/>
</dbReference>
<feature type="domain" description="Bulb-type lectin" evidence="23">
    <location>
        <begin position="66"/>
        <end position="178"/>
    </location>
</feature>
<evidence type="ECO:0000256" key="5">
    <source>
        <dbReference type="ARBA" id="ARBA00022679"/>
    </source>
</evidence>
<evidence type="ECO:0000259" key="24">
    <source>
        <dbReference type="PROSITE" id="PS50948"/>
    </source>
</evidence>
<evidence type="ECO:0000256" key="16">
    <source>
        <dbReference type="ARBA" id="ARBA00023180"/>
    </source>
</evidence>
<protein>
    <recommendedName>
        <fullName evidence="19">Receptor-like serine/threonine-protein kinase</fullName>
        <ecNumber evidence="19">2.7.11.1</ecNumber>
    </recommendedName>
</protein>
<dbReference type="PANTHER" id="PTHR47976">
    <property type="entry name" value="G-TYPE LECTIN S-RECEPTOR-LIKE SERINE/THREONINE-PROTEIN KINASE SD2-5"/>
    <property type="match status" value="1"/>
</dbReference>
<feature type="domain" description="Apple" evidence="24">
    <location>
        <begin position="359"/>
        <end position="443"/>
    </location>
</feature>
<dbReference type="CDD" id="cd14066">
    <property type="entry name" value="STKc_IRAK"/>
    <property type="match status" value="1"/>
</dbReference>
<proteinExistence type="inferred from homology"/>
<dbReference type="PROSITE" id="PS50011">
    <property type="entry name" value="PROTEIN_KINASE_DOM"/>
    <property type="match status" value="1"/>
</dbReference>
<dbReference type="AlphaFoldDB" id="A0AA88Q8P0"/>
<comment type="subcellular location">
    <subcellularLocation>
        <location evidence="1">Membrane</location>
        <topology evidence="1">Single-pass type I membrane protein</topology>
    </subcellularLocation>
</comment>
<dbReference type="EMBL" id="JAVXUO010003198">
    <property type="protein sequence ID" value="KAK2965644.1"/>
    <property type="molecule type" value="Genomic_DNA"/>
</dbReference>
<evidence type="ECO:0000259" key="22">
    <source>
        <dbReference type="PROSITE" id="PS50011"/>
    </source>
</evidence>
<dbReference type="Gene3D" id="3.30.200.20">
    <property type="entry name" value="Phosphorylase Kinase, domain 1"/>
    <property type="match status" value="1"/>
</dbReference>
<keyword evidence="2 19" id="KW-0723">Serine/threonine-protein kinase</keyword>
<evidence type="ECO:0000256" key="17">
    <source>
        <dbReference type="ARBA" id="ARBA00047899"/>
    </source>
</evidence>
<accession>A0AA88Q8P0</accession>
<organism evidence="25 26">
    <name type="scientific">Escallonia rubra</name>
    <dbReference type="NCBI Taxonomy" id="112253"/>
    <lineage>
        <taxon>Eukaryota</taxon>
        <taxon>Viridiplantae</taxon>
        <taxon>Streptophyta</taxon>
        <taxon>Embryophyta</taxon>
        <taxon>Tracheophyta</taxon>
        <taxon>Spermatophyta</taxon>
        <taxon>Magnoliopsida</taxon>
        <taxon>eudicotyledons</taxon>
        <taxon>Gunneridae</taxon>
        <taxon>Pentapetalae</taxon>
        <taxon>asterids</taxon>
        <taxon>campanulids</taxon>
        <taxon>Escalloniales</taxon>
        <taxon>Escalloniaceae</taxon>
        <taxon>Escallonia</taxon>
    </lineage>
</organism>
<keyword evidence="12" id="KW-1133">Transmembrane helix</keyword>
<evidence type="ECO:0000256" key="15">
    <source>
        <dbReference type="ARBA" id="ARBA00023170"/>
    </source>
</evidence>
<evidence type="ECO:0000256" key="19">
    <source>
        <dbReference type="PIRNR" id="PIRNR000641"/>
    </source>
</evidence>
<dbReference type="Gene3D" id="2.90.10.30">
    <property type="match status" value="1"/>
</dbReference>
<evidence type="ECO:0000256" key="12">
    <source>
        <dbReference type="ARBA" id="ARBA00022989"/>
    </source>
</evidence>
<feature type="signal peptide" evidence="21">
    <location>
        <begin position="1"/>
        <end position="27"/>
    </location>
</feature>
<keyword evidence="14" id="KW-1015">Disulfide bond</keyword>
<evidence type="ECO:0000256" key="21">
    <source>
        <dbReference type="SAM" id="SignalP"/>
    </source>
</evidence>
<comment type="caution">
    <text evidence="25">The sequence shown here is derived from an EMBL/GenBank/DDBJ whole genome shotgun (WGS) entry which is preliminary data.</text>
</comment>
<dbReference type="PROSITE" id="PS50927">
    <property type="entry name" value="BULB_LECTIN"/>
    <property type="match status" value="1"/>
</dbReference>
<evidence type="ECO:0000256" key="10">
    <source>
        <dbReference type="ARBA" id="ARBA00022777"/>
    </source>
</evidence>
<dbReference type="PROSITE" id="PS00108">
    <property type="entry name" value="PROTEIN_KINASE_ST"/>
    <property type="match status" value="1"/>
</dbReference>
<dbReference type="Pfam" id="PF00069">
    <property type="entry name" value="Pkinase"/>
    <property type="match status" value="1"/>
</dbReference>